<name>A0ABU8J158_9BURK</name>
<evidence type="ECO:0008006" key="5">
    <source>
        <dbReference type="Google" id="ProtNLM"/>
    </source>
</evidence>
<proteinExistence type="predicted"/>
<dbReference type="Proteomes" id="UP001386437">
    <property type="component" value="Unassembled WGS sequence"/>
</dbReference>
<evidence type="ECO:0000256" key="2">
    <source>
        <dbReference type="SAM" id="Phobius"/>
    </source>
</evidence>
<comment type="caution">
    <text evidence="3">The sequence shown here is derived from an EMBL/GenBank/DDBJ whole genome shotgun (WGS) entry which is preliminary data.</text>
</comment>
<gene>
    <name evidence="3" type="ORF">H3V53_31445</name>
</gene>
<evidence type="ECO:0000256" key="1">
    <source>
        <dbReference type="SAM" id="MobiDB-lite"/>
    </source>
</evidence>
<keyword evidence="2" id="KW-0812">Transmembrane</keyword>
<accession>A0ABU8J158</accession>
<organism evidence="3 4">
    <name type="scientific">Paraburkholderia bengalensis</name>
    <dbReference type="NCBI Taxonomy" id="2747562"/>
    <lineage>
        <taxon>Bacteria</taxon>
        <taxon>Pseudomonadati</taxon>
        <taxon>Pseudomonadota</taxon>
        <taxon>Betaproteobacteria</taxon>
        <taxon>Burkholderiales</taxon>
        <taxon>Burkholderiaceae</taxon>
        <taxon>Paraburkholderia</taxon>
    </lineage>
</organism>
<feature type="transmembrane region" description="Helical" evidence="2">
    <location>
        <begin position="76"/>
        <end position="102"/>
    </location>
</feature>
<protein>
    <recommendedName>
        <fullName evidence="5">Cytochrome c oxidase subunit I</fullName>
    </recommendedName>
</protein>
<feature type="region of interest" description="Disordered" evidence="1">
    <location>
        <begin position="1"/>
        <end position="20"/>
    </location>
</feature>
<dbReference type="RefSeq" id="WP_336601227.1">
    <property type="nucleotide sequence ID" value="NZ_JACFYJ010000076.1"/>
</dbReference>
<evidence type="ECO:0000313" key="3">
    <source>
        <dbReference type="EMBL" id="MEI6001511.1"/>
    </source>
</evidence>
<keyword evidence="2" id="KW-1133">Transmembrane helix</keyword>
<dbReference type="EMBL" id="JACFYJ010000076">
    <property type="protein sequence ID" value="MEI6001511.1"/>
    <property type="molecule type" value="Genomic_DNA"/>
</dbReference>
<reference evidence="3 4" key="1">
    <citation type="journal article" date="2022" name="Arch. Microbiol.">
        <title>Paraburkholderia bengalensis sp. nov. isolated from roots of Oryza sativa, IR64.</title>
        <authorList>
            <person name="Nag P."/>
            <person name="Mondal N."/>
            <person name="Sarkar J."/>
            <person name="Das S."/>
        </authorList>
    </citation>
    <scope>NUCLEOTIDE SEQUENCE [LARGE SCALE GENOMIC DNA]</scope>
    <source>
        <strain evidence="3 4">IR64_4_BI</strain>
    </source>
</reference>
<evidence type="ECO:0000313" key="4">
    <source>
        <dbReference type="Proteomes" id="UP001386437"/>
    </source>
</evidence>
<feature type="transmembrane region" description="Helical" evidence="2">
    <location>
        <begin position="123"/>
        <end position="149"/>
    </location>
</feature>
<keyword evidence="2" id="KW-0472">Membrane</keyword>
<sequence length="155" mass="16753">MIDSSTHAPSANDGNPPRGGHDDVARFHSWRLMIGTLAAPLAWFAQMFAGEVLTTRACTVMGAGGPADPPGWLTPVLIALSVACFAVGVTGVVVAWRTVIFTRARRRHALHGRARRIAELEWFLARVSVLSSAMFLFGLVSTDLAVWVLTPCGRW</sequence>
<keyword evidence="4" id="KW-1185">Reference proteome</keyword>
<feature type="compositionally biased region" description="Polar residues" evidence="1">
    <location>
        <begin position="1"/>
        <end position="13"/>
    </location>
</feature>